<dbReference type="GO" id="GO:0051879">
    <property type="term" value="F:Hsp90 protein binding"/>
    <property type="evidence" value="ECO:0007669"/>
    <property type="project" value="TreeGrafter"/>
</dbReference>
<dbReference type="FunFam" id="1.25.40.10:FF:000010">
    <property type="entry name" value="Stress-induced phosphoprotein 1"/>
    <property type="match status" value="1"/>
</dbReference>
<dbReference type="PROSITE" id="PS50293">
    <property type="entry name" value="TPR_REGION"/>
    <property type="match status" value="1"/>
</dbReference>
<dbReference type="InterPro" id="IPR019734">
    <property type="entry name" value="TPR_rpt"/>
</dbReference>
<evidence type="ECO:0000259" key="12">
    <source>
        <dbReference type="SMART" id="SM00727"/>
    </source>
</evidence>
<dbReference type="Pfam" id="PF07719">
    <property type="entry name" value="TPR_2"/>
    <property type="match status" value="1"/>
</dbReference>
<dbReference type="Gene3D" id="1.10.260.100">
    <property type="match status" value="1"/>
</dbReference>
<evidence type="ECO:0000256" key="4">
    <source>
        <dbReference type="ARBA" id="ARBA00022803"/>
    </source>
</evidence>
<sequence length="551" mass="62386">MATGAEQAQEEKAKGNAAFQKGDFDVAVKHFTKAIELSPSDAVLYSNRSGAYASLKDFEKALKDAETCVKLKPDWAKGYSRKGLAEFNLGRLREAEATYQKGLSIDPQNTSLQAALAEVQQSEASMRDLQAMMAVTNAVRSHPKLQKYSQEDPEYVQKLVSIVSKIQANPSNLRLIMAQPDVRIREGITVALGGTLEEEEVAPAKPSKTHEDSKEPPAPKKELTEEQKKAEEFKQQGNALYKQRKFHEALQAYDEAIKHDHNEILYLNNKAAVYMEMGEYEKCLAECNKALEMRYEVKADYDVVAKVYNRMAACYTRQKDYGKAIEMYEKSLCESNTRQTRAALADVKRLKEKADREAYVDPQKAEEHRQKGNEFFKNNDFPSAKKEYDEAILRNPKDAKLYSNRAAALTKLFEYPSALKDCDTAISLDPTFVKAWSRKGTLHFLLKEYPKALEAFDKGLALDPNSKECMDGKMQIIRKVQQQQQSGEVDEEQMRHAMADPEIQQILRDPQMSIVLQNAQENPAMLKEYLQDPKIRDGINKLITAGILRVA</sequence>
<feature type="repeat" description="TPR" evidence="10">
    <location>
        <begin position="365"/>
        <end position="398"/>
    </location>
</feature>
<evidence type="ECO:0000313" key="14">
    <source>
        <dbReference type="Proteomes" id="UP000018050"/>
    </source>
</evidence>
<dbReference type="EMBL" id="HG671074">
    <property type="protein sequence ID" value="CDI79732.1"/>
    <property type="molecule type" value="Genomic_DNA"/>
</dbReference>
<dbReference type="InterPro" id="IPR013105">
    <property type="entry name" value="TPR_2"/>
</dbReference>
<feature type="domain" description="STI1" evidence="12">
    <location>
        <begin position="152"/>
        <end position="188"/>
    </location>
</feature>
<feature type="repeat" description="TPR" evidence="10">
    <location>
        <begin position="305"/>
        <end position="338"/>
    </location>
</feature>
<dbReference type="PANTHER" id="PTHR22904:SF523">
    <property type="entry name" value="STRESS-INDUCED-PHOSPHOPROTEIN 1"/>
    <property type="match status" value="1"/>
</dbReference>
<feature type="repeat" description="TPR" evidence="10">
    <location>
        <begin position="42"/>
        <end position="75"/>
    </location>
</feature>
<evidence type="ECO:0000256" key="10">
    <source>
        <dbReference type="PROSITE-ProRule" id="PRU00339"/>
    </source>
</evidence>
<keyword evidence="5" id="KW-0175">Coiled coil</keyword>
<protein>
    <recommendedName>
        <fullName evidence="8">Hsp70-Hsp90 organising protein</fullName>
    </recommendedName>
    <alternativeName>
        <fullName evidence="9">Stress-inducible protein 1</fullName>
    </alternativeName>
</protein>
<feature type="repeat" description="TPR" evidence="10">
    <location>
        <begin position="433"/>
        <end position="466"/>
    </location>
</feature>
<comment type="subcellular location">
    <subcellularLocation>
        <location evidence="1">Cytoplasm</location>
    </subcellularLocation>
</comment>
<dbReference type="PANTHER" id="PTHR22904">
    <property type="entry name" value="TPR REPEAT CONTAINING PROTEIN"/>
    <property type="match status" value="1"/>
</dbReference>
<dbReference type="Gene3D" id="1.25.40.10">
    <property type="entry name" value="Tetratricopeptide repeat domain"/>
    <property type="match status" value="3"/>
</dbReference>
<dbReference type="FunFam" id="1.25.40.10:FF:000027">
    <property type="entry name" value="stress-induced-phosphoprotein 1 isoform X1"/>
    <property type="match status" value="1"/>
</dbReference>
<feature type="repeat" description="TPR" evidence="10">
    <location>
        <begin position="76"/>
        <end position="109"/>
    </location>
</feature>
<evidence type="ECO:0000256" key="1">
    <source>
        <dbReference type="ARBA" id="ARBA00004496"/>
    </source>
</evidence>
<dbReference type="GeneID" id="25269273"/>
<dbReference type="FunFam" id="1.25.40.10:FF:000020">
    <property type="entry name" value="Stress-induced phosphoprotein 1"/>
    <property type="match status" value="1"/>
</dbReference>
<dbReference type="AlphaFoldDB" id="U6GJJ0"/>
<reference evidence="13" key="2">
    <citation type="submission" date="2013-10" db="EMBL/GenBank/DDBJ databases">
        <authorList>
            <person name="Aslett M."/>
        </authorList>
    </citation>
    <scope>NUCLEOTIDE SEQUENCE</scope>
    <source>
        <strain evidence="13">Houghton</strain>
    </source>
</reference>
<dbReference type="RefSeq" id="XP_013250200.1">
    <property type="nucleotide sequence ID" value="XM_013394746.1"/>
</dbReference>
<dbReference type="SUPFAM" id="SSF48452">
    <property type="entry name" value="TPR-like"/>
    <property type="match status" value="3"/>
</dbReference>
<keyword evidence="3" id="KW-0677">Repeat</keyword>
<evidence type="ECO:0000256" key="7">
    <source>
        <dbReference type="ARBA" id="ARBA00066016"/>
    </source>
</evidence>
<dbReference type="InterPro" id="IPR006636">
    <property type="entry name" value="STI1_HS-bd"/>
</dbReference>
<dbReference type="GO" id="GO:0005737">
    <property type="term" value="C:cytoplasm"/>
    <property type="evidence" value="ECO:0007669"/>
    <property type="project" value="UniProtKB-SubCell"/>
</dbReference>
<keyword evidence="2" id="KW-0963">Cytoplasm</keyword>
<dbReference type="SMART" id="SM00727">
    <property type="entry name" value="STI1"/>
    <property type="match status" value="2"/>
</dbReference>
<keyword evidence="4 10" id="KW-0802">TPR repeat</keyword>
<evidence type="ECO:0000256" key="3">
    <source>
        <dbReference type="ARBA" id="ARBA00022737"/>
    </source>
</evidence>
<comment type="function">
    <text evidence="6">Acts as a co-chaperone and mediates the association of the chaperones HSP70 and HSP90 probably facilitating substrate transfer from HSP70 to HSP90. Stimulates HSP70 ATPase activity and, in contrast, inhibits HSP90 ATPase activity.</text>
</comment>
<evidence type="ECO:0000256" key="6">
    <source>
        <dbReference type="ARBA" id="ARBA00056105"/>
    </source>
</evidence>
<keyword evidence="14" id="KW-1185">Reference proteome</keyword>
<dbReference type="SMART" id="SM00028">
    <property type="entry name" value="TPR"/>
    <property type="match status" value="9"/>
</dbReference>
<dbReference type="OMA" id="MYSAREN"/>
<dbReference type="Pfam" id="PF17830">
    <property type="entry name" value="STI1-HOP_DP"/>
    <property type="match status" value="1"/>
</dbReference>
<dbReference type="PROSITE" id="PS50005">
    <property type="entry name" value="TPR"/>
    <property type="match status" value="7"/>
</dbReference>
<evidence type="ECO:0000313" key="13">
    <source>
        <dbReference type="EMBL" id="CDI79732.1"/>
    </source>
</evidence>
<evidence type="ECO:0000256" key="8">
    <source>
        <dbReference type="ARBA" id="ARBA00074766"/>
    </source>
</evidence>
<accession>U6GJJ0</accession>
<name>U6GJJ0_EIMAC</name>
<dbReference type="InterPro" id="IPR011990">
    <property type="entry name" value="TPR-like_helical_dom_sf"/>
</dbReference>
<feature type="domain" description="STI1" evidence="12">
    <location>
        <begin position="500"/>
        <end position="539"/>
    </location>
</feature>
<organism evidence="13 14">
    <name type="scientific">Eimeria acervulina</name>
    <name type="common">Coccidian parasite</name>
    <dbReference type="NCBI Taxonomy" id="5801"/>
    <lineage>
        <taxon>Eukaryota</taxon>
        <taxon>Sar</taxon>
        <taxon>Alveolata</taxon>
        <taxon>Apicomplexa</taxon>
        <taxon>Conoidasida</taxon>
        <taxon>Coccidia</taxon>
        <taxon>Eucoccidiorida</taxon>
        <taxon>Eimeriorina</taxon>
        <taxon>Eimeriidae</taxon>
        <taxon>Eimeria</taxon>
    </lineage>
</organism>
<feature type="repeat" description="TPR" evidence="10">
    <location>
        <begin position="230"/>
        <end position="263"/>
    </location>
</feature>
<feature type="repeat" description="TPR" evidence="10">
    <location>
        <begin position="8"/>
        <end position="41"/>
    </location>
</feature>
<dbReference type="Pfam" id="PF13432">
    <property type="entry name" value="TPR_16"/>
    <property type="match status" value="2"/>
</dbReference>
<comment type="subunit">
    <text evidence="7">Monomer. Homodimer. Forms a complex composed of HOP and chaperones HSP70 and HSP90; the interaction is stronger in the absence of ATP. Interacts (via TPR 1, 2, 3, 7, 8 and 9 repeats) with HSP70 (via C-terminus); the interaction is direct and is stronger in the absence of ATP. Interacts (via TPR 4, 5 and 6 repeats) with HSP90 (via C-terminus); the interaction is direct.</text>
</comment>
<evidence type="ECO:0000256" key="5">
    <source>
        <dbReference type="ARBA" id="ARBA00023054"/>
    </source>
</evidence>
<dbReference type="Proteomes" id="UP000018050">
    <property type="component" value="Unassembled WGS sequence"/>
</dbReference>
<dbReference type="InterPro" id="IPR041243">
    <property type="entry name" value="STI1/HOP_DP"/>
</dbReference>
<evidence type="ECO:0000256" key="2">
    <source>
        <dbReference type="ARBA" id="ARBA00022490"/>
    </source>
</evidence>
<dbReference type="Pfam" id="PF00515">
    <property type="entry name" value="TPR_1"/>
    <property type="match status" value="1"/>
</dbReference>
<dbReference type="OrthoDB" id="2423701at2759"/>
<dbReference type="FunFam" id="1.10.260.100:FF:000002">
    <property type="entry name" value="Stress-induced-phosphoprotein 1 (Hsp70/Hsp90-organizing)"/>
    <property type="match status" value="1"/>
</dbReference>
<reference evidence="13" key="1">
    <citation type="submission" date="2013-10" db="EMBL/GenBank/DDBJ databases">
        <title>Genomic analysis of the causative agents of coccidiosis in chickens.</title>
        <authorList>
            <person name="Reid A.J."/>
            <person name="Blake D."/>
            <person name="Billington K."/>
            <person name="Browne H."/>
            <person name="Dunn M."/>
            <person name="Hung S."/>
            <person name="Kawahara F."/>
            <person name="Miranda-Saavedra D."/>
            <person name="Mourier T."/>
            <person name="Nagra H."/>
            <person name="Otto T.D."/>
            <person name="Rawlings N."/>
            <person name="Sanchez A."/>
            <person name="Sanders M."/>
            <person name="Subramaniam C."/>
            <person name="Tay Y."/>
            <person name="Dear P."/>
            <person name="Doerig C."/>
            <person name="Gruber A."/>
            <person name="Parkinson J."/>
            <person name="Shirley M."/>
            <person name="Wan K.L."/>
            <person name="Berriman M."/>
            <person name="Tomley F."/>
            <person name="Pain A."/>
        </authorList>
    </citation>
    <scope>NUCLEOTIDE SEQUENCE</scope>
    <source>
        <strain evidence="13">Houghton</strain>
    </source>
</reference>
<proteinExistence type="predicted"/>
<gene>
    <name evidence="13" type="ORF">EAH_00012030</name>
</gene>
<evidence type="ECO:0000256" key="11">
    <source>
        <dbReference type="SAM" id="MobiDB-lite"/>
    </source>
</evidence>
<dbReference type="Pfam" id="PF13424">
    <property type="entry name" value="TPR_12"/>
    <property type="match status" value="1"/>
</dbReference>
<feature type="region of interest" description="Disordered" evidence="11">
    <location>
        <begin position="195"/>
        <end position="230"/>
    </location>
</feature>
<dbReference type="VEuPathDB" id="ToxoDB:EAH_00012030"/>
<evidence type="ECO:0000256" key="9">
    <source>
        <dbReference type="ARBA" id="ARBA00076447"/>
    </source>
</evidence>
<feature type="compositionally biased region" description="Basic and acidic residues" evidence="11">
    <location>
        <begin position="208"/>
        <end position="230"/>
    </location>
</feature>